<dbReference type="NCBIfam" id="TIGR01076">
    <property type="entry name" value="sortase_fam"/>
    <property type="match status" value="1"/>
</dbReference>
<evidence type="ECO:0000313" key="3">
    <source>
        <dbReference type="EMBL" id="TCW00677.1"/>
    </source>
</evidence>
<evidence type="ECO:0000256" key="2">
    <source>
        <dbReference type="PIRSR" id="PIRSR605754-1"/>
    </source>
</evidence>
<gene>
    <name evidence="3" type="ORF">EDD60_1067</name>
</gene>
<name>A0A4R3Z922_9FIRM</name>
<evidence type="ECO:0000313" key="4">
    <source>
        <dbReference type="Proteomes" id="UP000295515"/>
    </source>
</evidence>
<dbReference type="InterPro" id="IPR005754">
    <property type="entry name" value="Sortase"/>
</dbReference>
<dbReference type="InterPro" id="IPR041999">
    <property type="entry name" value="Sortase_D_1"/>
</dbReference>
<keyword evidence="4" id="KW-1185">Reference proteome</keyword>
<dbReference type="Proteomes" id="UP000295515">
    <property type="component" value="Unassembled WGS sequence"/>
</dbReference>
<sequence length="222" mass="24949">MLKAKIKNIMVSLLLPLCFLVVGYGILGALAFPYIRPLHSIYAMISQNQTPDFLKEARQLYNQEKQLPTSGMIDASTLTKMKITDQYGKIDIDSVQIHVPLIYGATTKCLHMGAGQRIQSQMPGFDKPVMIGAHTIPYFKDLIKMEKGDTIKITTYYGIFEYKMTGSKIAKATDTQAYDLLQNKEQLILFTCYPVEGLGEKEDRFFVYADKISGPTVVGEIK</sequence>
<dbReference type="Gene3D" id="2.40.260.10">
    <property type="entry name" value="Sortase"/>
    <property type="match status" value="1"/>
</dbReference>
<organism evidence="3 4">
    <name type="scientific">Longibaculum muris</name>
    <dbReference type="NCBI Taxonomy" id="1796628"/>
    <lineage>
        <taxon>Bacteria</taxon>
        <taxon>Bacillati</taxon>
        <taxon>Bacillota</taxon>
        <taxon>Erysipelotrichia</taxon>
        <taxon>Erysipelotrichales</taxon>
        <taxon>Coprobacillaceae</taxon>
        <taxon>Longibaculum</taxon>
    </lineage>
</organism>
<dbReference type="Pfam" id="PF04203">
    <property type="entry name" value="Sortase"/>
    <property type="match status" value="1"/>
</dbReference>
<dbReference type="EMBL" id="SMCQ01000006">
    <property type="protein sequence ID" value="TCW00677.1"/>
    <property type="molecule type" value="Genomic_DNA"/>
</dbReference>
<dbReference type="GO" id="GO:0016787">
    <property type="term" value="F:hydrolase activity"/>
    <property type="evidence" value="ECO:0007669"/>
    <property type="project" value="UniProtKB-KW"/>
</dbReference>
<feature type="active site" description="Proton donor/acceptor" evidence="2">
    <location>
        <position position="134"/>
    </location>
</feature>
<dbReference type="AlphaFoldDB" id="A0A4R3Z922"/>
<accession>A0A4R3Z922</accession>
<comment type="caution">
    <text evidence="3">The sequence shown here is derived from an EMBL/GenBank/DDBJ whole genome shotgun (WGS) entry which is preliminary data.</text>
</comment>
<feature type="active site" description="Acyl-thioester intermediate" evidence="2">
    <location>
        <position position="192"/>
    </location>
</feature>
<dbReference type="SUPFAM" id="SSF63817">
    <property type="entry name" value="Sortase"/>
    <property type="match status" value="1"/>
</dbReference>
<dbReference type="InterPro" id="IPR023365">
    <property type="entry name" value="Sortase_dom-sf"/>
</dbReference>
<dbReference type="CDD" id="cd05828">
    <property type="entry name" value="Sortase_D_1"/>
    <property type="match status" value="1"/>
</dbReference>
<proteinExistence type="predicted"/>
<protein>
    <submittedName>
        <fullName evidence="3">Sortase A</fullName>
    </submittedName>
</protein>
<keyword evidence="1" id="KW-0378">Hydrolase</keyword>
<reference evidence="3 4" key="1">
    <citation type="submission" date="2019-03" db="EMBL/GenBank/DDBJ databases">
        <title>Genomic Encyclopedia of Type Strains, Phase IV (KMG-IV): sequencing the most valuable type-strain genomes for metagenomic binning, comparative biology and taxonomic classification.</title>
        <authorList>
            <person name="Goeker M."/>
        </authorList>
    </citation>
    <scope>NUCLEOTIDE SEQUENCE [LARGE SCALE GENOMIC DNA]</scope>
    <source>
        <strain evidence="3 4">DSM 29487</strain>
    </source>
</reference>
<evidence type="ECO:0000256" key="1">
    <source>
        <dbReference type="ARBA" id="ARBA00022801"/>
    </source>
</evidence>